<gene>
    <name evidence="6" type="ORF">MACH26_26780</name>
</gene>
<organism evidence="6 7">
    <name type="scientific">Planctobacterium marinum</name>
    <dbReference type="NCBI Taxonomy" id="1631968"/>
    <lineage>
        <taxon>Bacteria</taxon>
        <taxon>Pseudomonadati</taxon>
        <taxon>Pseudomonadota</taxon>
        <taxon>Gammaproteobacteria</taxon>
        <taxon>Alteromonadales</taxon>
        <taxon>Alteromonadaceae</taxon>
        <taxon>Planctobacterium</taxon>
    </lineage>
</organism>
<dbReference type="InterPro" id="IPR001647">
    <property type="entry name" value="HTH_TetR"/>
</dbReference>
<evidence type="ECO:0000313" key="7">
    <source>
        <dbReference type="Proteomes" id="UP001333710"/>
    </source>
</evidence>
<keyword evidence="7" id="KW-1185">Reference proteome</keyword>
<keyword evidence="3" id="KW-0804">Transcription</keyword>
<dbReference type="Gene3D" id="1.10.357.10">
    <property type="entry name" value="Tetracycline Repressor, domain 2"/>
    <property type="match status" value="1"/>
</dbReference>
<sequence length="193" mass="21371">MRSAEFDKEQVLRNAIALFASKGFANTSMQDLKKATGLHPGSIYCAFENKQGLLVSALEQYRKDRSVEFQQLFQQAQSVKAGLKAYLDKTIQDVTSVDNHCACLSQKAMSEMSQLNEAVEQVISQNIAAWQAGFVQILQTAIDNGEISSKRNASQRASYLVMGLSGIRVFAQSNNDVKVLNELAEQLLEDVCR</sequence>
<name>A0AA48KSH8_9ALTE</name>
<proteinExistence type="predicted"/>
<dbReference type="Pfam" id="PF16925">
    <property type="entry name" value="TetR_C_13"/>
    <property type="match status" value="1"/>
</dbReference>
<reference evidence="6" key="1">
    <citation type="submission" date="2023-01" db="EMBL/GenBank/DDBJ databases">
        <title>Complete genome sequence of Planctobacterium marinum strain Dej080120_11.</title>
        <authorList>
            <person name="Ueki S."/>
            <person name="Maruyama F."/>
        </authorList>
    </citation>
    <scope>NUCLEOTIDE SEQUENCE</scope>
    <source>
        <strain evidence="6">Dej080120_11</strain>
    </source>
</reference>
<dbReference type="InterPro" id="IPR011075">
    <property type="entry name" value="TetR_C"/>
</dbReference>
<dbReference type="InterPro" id="IPR009057">
    <property type="entry name" value="Homeodomain-like_sf"/>
</dbReference>
<dbReference type="GO" id="GO:0003677">
    <property type="term" value="F:DNA binding"/>
    <property type="evidence" value="ECO:0007669"/>
    <property type="project" value="UniProtKB-UniRule"/>
</dbReference>
<evidence type="ECO:0000256" key="1">
    <source>
        <dbReference type="ARBA" id="ARBA00023015"/>
    </source>
</evidence>
<dbReference type="PROSITE" id="PS50977">
    <property type="entry name" value="HTH_TETR_2"/>
    <property type="match status" value="1"/>
</dbReference>
<dbReference type="PRINTS" id="PR00455">
    <property type="entry name" value="HTHTETR"/>
</dbReference>
<dbReference type="PANTHER" id="PTHR47506">
    <property type="entry name" value="TRANSCRIPTIONAL REGULATORY PROTEIN"/>
    <property type="match status" value="1"/>
</dbReference>
<dbReference type="Proteomes" id="UP001333710">
    <property type="component" value="Chromosome"/>
</dbReference>
<evidence type="ECO:0000256" key="4">
    <source>
        <dbReference type="PROSITE-ProRule" id="PRU00335"/>
    </source>
</evidence>
<keyword evidence="1" id="KW-0805">Transcription regulation</keyword>
<dbReference type="KEGG" id="pmaw:MACH26_26780"/>
<dbReference type="Pfam" id="PF00440">
    <property type="entry name" value="TetR_N"/>
    <property type="match status" value="1"/>
</dbReference>
<dbReference type="SUPFAM" id="SSF46689">
    <property type="entry name" value="Homeodomain-like"/>
    <property type="match status" value="1"/>
</dbReference>
<dbReference type="PANTHER" id="PTHR47506:SF8">
    <property type="entry name" value="REPRESSOR OF PUTATIVE XENOBIOTIC REDUCTASE TETR FAMILY-RELATED"/>
    <property type="match status" value="1"/>
</dbReference>
<protein>
    <submittedName>
        <fullName evidence="6">TetR family transcriptional regulator</fullName>
    </submittedName>
</protein>
<dbReference type="InterPro" id="IPR036271">
    <property type="entry name" value="Tet_transcr_reg_TetR-rel_C_sf"/>
</dbReference>
<dbReference type="EMBL" id="AP027272">
    <property type="protein sequence ID" value="BDX07157.1"/>
    <property type="molecule type" value="Genomic_DNA"/>
</dbReference>
<accession>A0AA48KSH8</accession>
<feature type="domain" description="HTH tetR-type" evidence="5">
    <location>
        <begin position="5"/>
        <end position="65"/>
    </location>
</feature>
<keyword evidence="2 4" id="KW-0238">DNA-binding</keyword>
<dbReference type="AlphaFoldDB" id="A0AA48KSH8"/>
<feature type="DNA-binding region" description="H-T-H motif" evidence="4">
    <location>
        <begin position="28"/>
        <end position="47"/>
    </location>
</feature>
<evidence type="ECO:0000256" key="2">
    <source>
        <dbReference type="ARBA" id="ARBA00023125"/>
    </source>
</evidence>
<evidence type="ECO:0000313" key="6">
    <source>
        <dbReference type="EMBL" id="BDX07157.1"/>
    </source>
</evidence>
<evidence type="ECO:0000259" key="5">
    <source>
        <dbReference type="PROSITE" id="PS50977"/>
    </source>
</evidence>
<dbReference type="PROSITE" id="PS01081">
    <property type="entry name" value="HTH_TETR_1"/>
    <property type="match status" value="1"/>
</dbReference>
<dbReference type="RefSeq" id="WP_338293144.1">
    <property type="nucleotide sequence ID" value="NZ_AP027272.1"/>
</dbReference>
<dbReference type="InterPro" id="IPR023772">
    <property type="entry name" value="DNA-bd_HTH_TetR-type_CS"/>
</dbReference>
<evidence type="ECO:0000256" key="3">
    <source>
        <dbReference type="ARBA" id="ARBA00023163"/>
    </source>
</evidence>
<dbReference type="SUPFAM" id="SSF48498">
    <property type="entry name" value="Tetracyclin repressor-like, C-terminal domain"/>
    <property type="match status" value="1"/>
</dbReference>